<accession>A0A813CH95</accession>
<evidence type="ECO:0000313" key="2">
    <source>
        <dbReference type="EMBL" id="CAE7944185.1"/>
    </source>
</evidence>
<dbReference type="EMBL" id="CAJNJA010101279">
    <property type="protein sequence ID" value="CAE7944185.1"/>
    <property type="molecule type" value="Genomic_DNA"/>
</dbReference>
<comment type="caution">
    <text evidence="2">The sequence shown here is derived from an EMBL/GenBank/DDBJ whole genome shotgun (WGS) entry which is preliminary data.</text>
</comment>
<organism evidence="2 3">
    <name type="scientific">Symbiodinium necroappetens</name>
    <dbReference type="NCBI Taxonomy" id="1628268"/>
    <lineage>
        <taxon>Eukaryota</taxon>
        <taxon>Sar</taxon>
        <taxon>Alveolata</taxon>
        <taxon>Dinophyceae</taxon>
        <taxon>Suessiales</taxon>
        <taxon>Symbiodiniaceae</taxon>
        <taxon>Symbiodinium</taxon>
    </lineage>
</organism>
<feature type="signal peptide" evidence="1">
    <location>
        <begin position="1"/>
        <end position="23"/>
    </location>
</feature>
<protein>
    <submittedName>
        <fullName evidence="2">ClpC protein</fullName>
    </submittedName>
</protein>
<sequence length="176" mass="19691">MLHSCWAAAFLVVVLLGAYPASAVRTIVKLKECGYKSLNKAKVTDLKDGRVQVKFCEETVVLDSNQSQTDAWKSLDWWDPAQQGKKLTEEDLKVLGSYLGQYDYSRPMGQIGHGLLPKNYEGFREDNRRGNDAAMMRAVLNFEVSLANTLNKLPATGAAELYRGGWTSAQQLREMQ</sequence>
<keyword evidence="3" id="KW-1185">Reference proteome</keyword>
<proteinExistence type="predicted"/>
<dbReference type="Proteomes" id="UP000601435">
    <property type="component" value="Unassembled WGS sequence"/>
</dbReference>
<reference evidence="2" key="1">
    <citation type="submission" date="2021-02" db="EMBL/GenBank/DDBJ databases">
        <authorList>
            <person name="Dougan E. K."/>
            <person name="Rhodes N."/>
            <person name="Thang M."/>
            <person name="Chan C."/>
        </authorList>
    </citation>
    <scope>NUCLEOTIDE SEQUENCE</scope>
</reference>
<gene>
    <name evidence="2" type="primary">clpC</name>
    <name evidence="2" type="ORF">SNEC2469_LOCUS35278</name>
</gene>
<keyword evidence="1" id="KW-0732">Signal</keyword>
<dbReference type="OrthoDB" id="413048at2759"/>
<feature type="chain" id="PRO_5032651197" evidence="1">
    <location>
        <begin position="24"/>
        <end position="176"/>
    </location>
</feature>
<dbReference type="AlphaFoldDB" id="A0A813CH95"/>
<evidence type="ECO:0000256" key="1">
    <source>
        <dbReference type="SAM" id="SignalP"/>
    </source>
</evidence>
<evidence type="ECO:0000313" key="3">
    <source>
        <dbReference type="Proteomes" id="UP000601435"/>
    </source>
</evidence>
<name>A0A813CH95_9DINO</name>
<feature type="non-terminal residue" evidence="2">
    <location>
        <position position="176"/>
    </location>
</feature>